<feature type="domain" description="AHC1-like C2H2 zinc-finger" evidence="2">
    <location>
        <begin position="269"/>
        <end position="318"/>
    </location>
</feature>
<dbReference type="Proteomes" id="UP001148614">
    <property type="component" value="Unassembled WGS sequence"/>
</dbReference>
<dbReference type="AlphaFoldDB" id="A0A9W8NKS2"/>
<dbReference type="VEuPathDB" id="FungiDB:F4678DRAFT_470815"/>
<reference evidence="3" key="1">
    <citation type="submission" date="2022-07" db="EMBL/GenBank/DDBJ databases">
        <title>Genome Sequence of Xylaria arbuscula.</title>
        <authorList>
            <person name="Buettner E."/>
        </authorList>
    </citation>
    <scope>NUCLEOTIDE SEQUENCE</scope>
    <source>
        <strain evidence="3">VT107</strain>
    </source>
</reference>
<proteinExistence type="predicted"/>
<protein>
    <recommendedName>
        <fullName evidence="2">AHC1-like C2H2 zinc-finger domain-containing protein</fullName>
    </recommendedName>
</protein>
<dbReference type="Pfam" id="PF25909">
    <property type="entry name" value="zf-C2H2_AHC1"/>
    <property type="match status" value="1"/>
</dbReference>
<comment type="caution">
    <text evidence="3">The sequence shown here is derived from an EMBL/GenBank/DDBJ whole genome shotgun (WGS) entry which is preliminary data.</text>
</comment>
<evidence type="ECO:0000313" key="3">
    <source>
        <dbReference type="EMBL" id="KAJ3578143.1"/>
    </source>
</evidence>
<feature type="compositionally biased region" description="Polar residues" evidence="1">
    <location>
        <begin position="229"/>
        <end position="242"/>
    </location>
</feature>
<feature type="compositionally biased region" description="Polar residues" evidence="1">
    <location>
        <begin position="517"/>
        <end position="526"/>
    </location>
</feature>
<feature type="region of interest" description="Disordered" evidence="1">
    <location>
        <begin position="47"/>
        <end position="97"/>
    </location>
</feature>
<accession>A0A9W8NKS2</accession>
<feature type="compositionally biased region" description="Polar residues" evidence="1">
    <location>
        <begin position="60"/>
        <end position="72"/>
    </location>
</feature>
<sequence length="651" mass="70082">MSWSGMHMFQFWNTDHRGSEKALQVDRPMLEFAKSVHPWIAAEASIPIPPPRPLKRRRQSNVAITSQVTASSAVKRPRTSDEGSAIENACPPSKKVALNPTAEPVASAAATSGPVNVERAKEAIEEQFSLEILLKHDELRLINQELAKCQVALEQLRRCHLIPYPVNVPTPEQMLNITNGSGSALQPKPGDKLPQWAPPFDPKFDGIQPEVPTPTDSWRVRSAIEGRLTRNSLGDGVSSQGKSRPARGAAGQKLQALSSGYPPPKDKSGPCTLKRSDGQMVKLVCIDCHRENFSSTQGFINHCRIAHKRDFKSHEEAAVHCGHPIEVAEVPTKPAVVDDKPSVPNVPLPSGLAHPFTRADGMTDSEACFSVVRRIQQSLELYRQGRLPGVSPAPTVSGESTRTSATSTSTSCFSPSTSSPHLSRLLKSRGSGVNLGALVDDAKIRIDLDQLSSPTDDEAEDRETSTPNSTPTGRPISSQTTPGMRVPTRAVMAPVSTVSRPCSAKTAPVHSPLFITPNPTSTSRSATRPRPQISVDDDMLDVTELSPHTAVSNNAPSLVSDDGEYDDSADSDSASDMDDSISAQSISDVDDMDIDDDHTGTQTIRHHGPTGPGTRVRLGKGGTKQVNFVGPIKEDENTKQGHGGIDIKRIL</sequence>
<name>A0A9W8NKS2_9PEZI</name>
<dbReference type="EMBL" id="JANPWZ010000253">
    <property type="protein sequence ID" value="KAJ3578143.1"/>
    <property type="molecule type" value="Genomic_DNA"/>
</dbReference>
<dbReference type="InterPro" id="IPR058706">
    <property type="entry name" value="zf-C2H2_AHC1-like"/>
</dbReference>
<gene>
    <name evidence="3" type="ORF">NPX13_g2422</name>
</gene>
<feature type="region of interest" description="Disordered" evidence="1">
    <location>
        <begin position="386"/>
        <end position="425"/>
    </location>
</feature>
<feature type="region of interest" description="Disordered" evidence="1">
    <location>
        <begin position="229"/>
        <end position="273"/>
    </location>
</feature>
<keyword evidence="4" id="KW-1185">Reference proteome</keyword>
<feature type="compositionally biased region" description="Low complexity" evidence="1">
    <location>
        <begin position="397"/>
        <end position="419"/>
    </location>
</feature>
<feature type="region of interest" description="Disordered" evidence="1">
    <location>
        <begin position="547"/>
        <end position="622"/>
    </location>
</feature>
<feature type="compositionally biased region" description="Acidic residues" evidence="1">
    <location>
        <begin position="561"/>
        <end position="579"/>
    </location>
</feature>
<organism evidence="3 4">
    <name type="scientific">Xylaria arbuscula</name>
    <dbReference type="NCBI Taxonomy" id="114810"/>
    <lineage>
        <taxon>Eukaryota</taxon>
        <taxon>Fungi</taxon>
        <taxon>Dikarya</taxon>
        <taxon>Ascomycota</taxon>
        <taxon>Pezizomycotina</taxon>
        <taxon>Sordariomycetes</taxon>
        <taxon>Xylariomycetidae</taxon>
        <taxon>Xylariales</taxon>
        <taxon>Xylariaceae</taxon>
        <taxon>Xylaria</taxon>
    </lineage>
</organism>
<feature type="compositionally biased region" description="Polar residues" evidence="1">
    <location>
        <begin position="465"/>
        <end position="482"/>
    </location>
</feature>
<evidence type="ECO:0000313" key="4">
    <source>
        <dbReference type="Proteomes" id="UP001148614"/>
    </source>
</evidence>
<evidence type="ECO:0000256" key="1">
    <source>
        <dbReference type="SAM" id="MobiDB-lite"/>
    </source>
</evidence>
<evidence type="ECO:0000259" key="2">
    <source>
        <dbReference type="Pfam" id="PF25909"/>
    </source>
</evidence>
<feature type="region of interest" description="Disordered" evidence="1">
    <location>
        <begin position="450"/>
        <end position="532"/>
    </location>
</feature>